<dbReference type="EC" id="2.4.1.-" evidence="8"/>
<reference evidence="9 10" key="1">
    <citation type="submission" date="2018-04" db="EMBL/GenBank/DDBJ databases">
        <authorList>
            <person name="Zhang X."/>
            <person name="Yuan J."/>
            <person name="Li F."/>
            <person name="Xiang J."/>
        </authorList>
    </citation>
    <scope>NUCLEOTIDE SEQUENCE [LARGE SCALE GENOMIC DNA]</scope>
    <source>
        <tissue evidence="9">Muscle</tissue>
    </source>
</reference>
<comment type="subcellular location">
    <subcellularLocation>
        <location evidence="1">Membrane</location>
        <topology evidence="1">Single-pass membrane protein</topology>
    </subcellularLocation>
</comment>
<keyword evidence="6" id="KW-1133">Transmembrane helix</keyword>
<reference evidence="9 10" key="2">
    <citation type="submission" date="2019-01" db="EMBL/GenBank/DDBJ databases">
        <title>The decoding of complex shrimp genome reveals the adaptation for benthos swimmer, frequently molting mechanism and breeding impact on genome.</title>
        <authorList>
            <person name="Sun Y."/>
            <person name="Gao Y."/>
            <person name="Yu Y."/>
        </authorList>
    </citation>
    <scope>NUCLEOTIDE SEQUENCE [LARGE SCALE GENOMIC DNA]</scope>
    <source>
        <tissue evidence="9">Muscle</tissue>
    </source>
</reference>
<dbReference type="GO" id="GO:0005737">
    <property type="term" value="C:cytoplasm"/>
    <property type="evidence" value="ECO:0007669"/>
    <property type="project" value="TreeGrafter"/>
</dbReference>
<protein>
    <recommendedName>
        <fullName evidence="8">Glycosyltransferase family 92 protein</fullName>
        <ecNumber evidence="8">2.4.1.-</ecNumber>
    </recommendedName>
</protein>
<evidence type="ECO:0000313" key="10">
    <source>
        <dbReference type="Proteomes" id="UP000283509"/>
    </source>
</evidence>
<evidence type="ECO:0000256" key="6">
    <source>
        <dbReference type="ARBA" id="ARBA00022989"/>
    </source>
</evidence>
<proteinExistence type="inferred from homology"/>
<dbReference type="Proteomes" id="UP000283509">
    <property type="component" value="Unassembled WGS sequence"/>
</dbReference>
<dbReference type="Pfam" id="PF01697">
    <property type="entry name" value="Glyco_transf_92"/>
    <property type="match status" value="1"/>
</dbReference>
<organism evidence="9 10">
    <name type="scientific">Penaeus vannamei</name>
    <name type="common">Whiteleg shrimp</name>
    <name type="synonym">Litopenaeus vannamei</name>
    <dbReference type="NCBI Taxonomy" id="6689"/>
    <lineage>
        <taxon>Eukaryota</taxon>
        <taxon>Metazoa</taxon>
        <taxon>Ecdysozoa</taxon>
        <taxon>Arthropoda</taxon>
        <taxon>Crustacea</taxon>
        <taxon>Multicrustacea</taxon>
        <taxon>Malacostraca</taxon>
        <taxon>Eumalacostraca</taxon>
        <taxon>Eucarida</taxon>
        <taxon>Decapoda</taxon>
        <taxon>Dendrobranchiata</taxon>
        <taxon>Penaeoidea</taxon>
        <taxon>Penaeidae</taxon>
        <taxon>Penaeus</taxon>
    </lineage>
</organism>
<dbReference type="GO" id="GO:0016757">
    <property type="term" value="F:glycosyltransferase activity"/>
    <property type="evidence" value="ECO:0007669"/>
    <property type="project" value="UniProtKB-UniRule"/>
</dbReference>
<evidence type="ECO:0000256" key="8">
    <source>
        <dbReference type="RuleBase" id="RU366017"/>
    </source>
</evidence>
<keyword evidence="4 8" id="KW-0808">Transferase</keyword>
<keyword evidence="10" id="KW-1185">Reference proteome</keyword>
<dbReference type="PANTHER" id="PTHR21461">
    <property type="entry name" value="GLYCOSYLTRANSFERASE FAMILY 92 PROTEIN"/>
    <property type="match status" value="1"/>
</dbReference>
<comment type="caution">
    <text evidence="9">The sequence shown here is derived from an EMBL/GenBank/DDBJ whole genome shotgun (WGS) entry which is preliminary data.</text>
</comment>
<dbReference type="EMBL" id="QCYY01001854">
    <property type="protein sequence ID" value="ROT74705.1"/>
    <property type="molecule type" value="Genomic_DNA"/>
</dbReference>
<name>A0A423TE52_PENVA</name>
<gene>
    <name evidence="9" type="ORF">C7M84_006783</name>
</gene>
<sequence length="390" mass="44133">MTKPSSEGPLVRVLVMVESPKPPTPTCHLWFEGDVAPTATRAIRVEYVHWQERFTGVWLPYIVTCRAGRGLRGVPQVASLVPHACASSTNALRVLQHDRSEPKRGLALCHKFIFNPVRDISQRLAEWIEAARAWGVDHITTYEASAHPNVAKILRHYEKEGFLSVIPWQNPGSQPNVPHLYRAFYDTQRYSLFTTENIPYTDCLLRHLASHRYVGVWDVDEFLVPAPPFVSIPDMIDGAKGTAHSIGVKPPTSYLARCSYFFDNLTEPATSDMPEYLHLLRHVTRTAKFSPPKVFTKAVHDTSYALGLHAHFALLNLEGEVDRERDLYHLYPASEGYLGHYRPACQGESQEECNASFRPFTTRDTAMWRYRDQIAGNTKRVLSSLGIVPP</sequence>
<dbReference type="PANTHER" id="PTHR21461:SF69">
    <property type="entry name" value="GLYCOSYLTRANSFERASE FAMILY 92 PROTEIN"/>
    <property type="match status" value="1"/>
</dbReference>
<dbReference type="GO" id="GO:0016020">
    <property type="term" value="C:membrane"/>
    <property type="evidence" value="ECO:0007669"/>
    <property type="project" value="UniProtKB-SubCell"/>
</dbReference>
<dbReference type="OrthoDB" id="6359974at2759"/>
<evidence type="ECO:0000313" key="9">
    <source>
        <dbReference type="EMBL" id="ROT74705.1"/>
    </source>
</evidence>
<accession>A0A423TE52</accession>
<evidence type="ECO:0000256" key="5">
    <source>
        <dbReference type="ARBA" id="ARBA00022692"/>
    </source>
</evidence>
<evidence type="ECO:0000256" key="7">
    <source>
        <dbReference type="ARBA" id="ARBA00023136"/>
    </source>
</evidence>
<keyword evidence="7" id="KW-0472">Membrane</keyword>
<dbReference type="InterPro" id="IPR008166">
    <property type="entry name" value="Glyco_transf_92"/>
</dbReference>
<evidence type="ECO:0000256" key="1">
    <source>
        <dbReference type="ARBA" id="ARBA00004167"/>
    </source>
</evidence>
<comment type="similarity">
    <text evidence="2 8">Belongs to the glycosyltransferase 92 family.</text>
</comment>
<keyword evidence="3 8" id="KW-0328">Glycosyltransferase</keyword>
<evidence type="ECO:0000256" key="3">
    <source>
        <dbReference type="ARBA" id="ARBA00022676"/>
    </source>
</evidence>
<evidence type="ECO:0000256" key="2">
    <source>
        <dbReference type="ARBA" id="ARBA00007647"/>
    </source>
</evidence>
<keyword evidence="5" id="KW-0812">Transmembrane</keyword>
<evidence type="ECO:0000256" key="4">
    <source>
        <dbReference type="ARBA" id="ARBA00022679"/>
    </source>
</evidence>
<dbReference type="AlphaFoldDB" id="A0A423TE52"/>